<name>A0A6G2BGJ7_9ACTN</name>
<dbReference type="AlphaFoldDB" id="A0A6G2BGJ7"/>
<feature type="compositionally biased region" description="Polar residues" evidence="4">
    <location>
        <begin position="85"/>
        <end position="99"/>
    </location>
</feature>
<evidence type="ECO:0000313" key="8">
    <source>
        <dbReference type="EMBL" id="MTE21246.1"/>
    </source>
</evidence>
<evidence type="ECO:0000259" key="7">
    <source>
        <dbReference type="Pfam" id="PF24517"/>
    </source>
</evidence>
<evidence type="ECO:0000256" key="3">
    <source>
        <dbReference type="ARBA" id="ARBA00022729"/>
    </source>
</evidence>
<protein>
    <submittedName>
        <fullName evidence="8">DNRLRE domain-containing protein</fullName>
    </submittedName>
</protein>
<evidence type="ECO:0000256" key="5">
    <source>
        <dbReference type="SAM" id="SignalP"/>
    </source>
</evidence>
<dbReference type="PANTHER" id="PTHR30032">
    <property type="entry name" value="N-ACETYLMURAMOYL-L-ALANINE AMIDASE-RELATED"/>
    <property type="match status" value="1"/>
</dbReference>
<proteinExistence type="predicted"/>
<evidence type="ECO:0000256" key="4">
    <source>
        <dbReference type="SAM" id="MobiDB-lite"/>
    </source>
</evidence>
<dbReference type="PANTHER" id="PTHR30032:SF8">
    <property type="entry name" value="GERMINATION-SPECIFIC N-ACETYLMURAMOYL-L-ALANINE AMIDASE"/>
    <property type="match status" value="1"/>
</dbReference>
<dbReference type="NCBIfam" id="NF033679">
    <property type="entry name" value="DNRLRE_dom"/>
    <property type="match status" value="1"/>
</dbReference>
<evidence type="ECO:0000259" key="6">
    <source>
        <dbReference type="Pfam" id="PF22322"/>
    </source>
</evidence>
<evidence type="ECO:0000256" key="1">
    <source>
        <dbReference type="ARBA" id="ARBA00004613"/>
    </source>
</evidence>
<dbReference type="InterPro" id="IPR054246">
    <property type="entry name" value="DUF6973"/>
</dbReference>
<keyword evidence="9" id="KW-1185">Reference proteome</keyword>
<gene>
    <name evidence="8" type="ORF">F0L17_19420</name>
</gene>
<sequence length="1103" mass="117606">MPIFTRHRRSLSRTAIGAVIVVAAQTCVTATAATPPKPEGGGKAQDPAPAAVELPKDAGEVPEARFKARRTGKRVELVSERTETSRTFANPDGSFTTEMTAGPERVERDGKWYAVDVTLTKRDGKVVSRNHPEGLTLAGGGGAVPGSLSAAAKSSARDLVTLGSGEERVTLQWKGGLPEPVLDGTTARYENAVPGADVIVEATRTGFEQFVEIRKQPERGDYSYTLPLKTKGLEAEEQKDGSVLFTDAATGKKRAVMPAPVMWDSTVDEVSGEHTRRVPVEMDVVGRGKGAVDLVVTPDADFLADPETRYPVTVDPSTSALSNTFDTYVQQGETVDWSNDTELDLGNPGTTNSDGTPRTARSFIHWNTTPIRDALVSAAELKLWNFHSGNTDCRSYGWGVWATGAASTSSRWTDQPAWVRQYHTSTQTKGNPACGSDGWISADVTDLAQYWASGQVTRGHMGLRATSDAVGAWKRINSANNASNQPRLTVTYNHRPQTGTDQQAGPPFSATDGVWVVSTTTPVLRAAFDDANGDEVNGTFEIRDAETGTKVGDYLVSDWTSSGVPAQVTVPQGWLQDGGRYEFRTSPYDGTHYNTGWSDWTPFTVITDSAASLTRIAGSDPVDTSVEVSRSHWKATSAADGNAADAVVLAPTDSYKDGASAIPLAKAKQGPLLLTAKSALDTRVSAEIERILPEGKTVYLAGGAFSTSVDDAIRGLGYDVVRLAGATAQETSLVIARDGVAEPQHVVIASAGNWEDAVSAASAVAAAEGALILSDGGTLSSAARTWLDGLPDTVSKTTVGAAASDAYPSTFGDVVGRDDIETSAFIADKFMPQPERVGMATTSTYTDAVSGGAYAAAVEMPLLLNPPTEFTQSGAWFAEDHSSTAKNVTVFGDTSALSEGVATAAQAAATEKFISGEIVPPGENELTQEDVQHMAIKPDWVGDDGGEVSTLAYDGYMNSAEFKFCMWPSRARICAIAYDESVIAENMAINEAKDTGFWPGGRTNGGKPDAYRHCTWNALMAYEMGAKTAKGFADRHEQGPKPANMSEELAERHHRMDYHNNAWGRFFGQYGKDVGMSRSEAESVLPGWCLQSVSDGTLNYLWY</sequence>
<feature type="domain" description="Carbohydrate-binding module family 96" evidence="7">
    <location>
        <begin position="318"/>
        <end position="492"/>
    </location>
</feature>
<feature type="region of interest" description="Disordered" evidence="4">
    <location>
        <begin position="338"/>
        <end position="358"/>
    </location>
</feature>
<evidence type="ECO:0000256" key="2">
    <source>
        <dbReference type="ARBA" id="ARBA00022525"/>
    </source>
</evidence>
<dbReference type="GO" id="GO:0005576">
    <property type="term" value="C:extracellular region"/>
    <property type="evidence" value="ECO:0007669"/>
    <property type="project" value="UniProtKB-SubCell"/>
</dbReference>
<dbReference type="InterPro" id="IPR051922">
    <property type="entry name" value="Bact_Sporulation_Assoc"/>
</dbReference>
<dbReference type="InterPro" id="IPR055372">
    <property type="entry name" value="CBM96"/>
</dbReference>
<evidence type="ECO:0000313" key="9">
    <source>
        <dbReference type="Proteomes" id="UP000473014"/>
    </source>
</evidence>
<dbReference type="Proteomes" id="UP000473014">
    <property type="component" value="Unassembled WGS sequence"/>
</dbReference>
<feature type="signal peptide" evidence="5">
    <location>
        <begin position="1"/>
        <end position="32"/>
    </location>
</feature>
<feature type="chain" id="PRO_5026228530" evidence="5">
    <location>
        <begin position="33"/>
        <end position="1103"/>
    </location>
</feature>
<organism evidence="8 9">
    <name type="scientific">Streptomyces taklimakanensis</name>
    <dbReference type="NCBI Taxonomy" id="2569853"/>
    <lineage>
        <taxon>Bacteria</taxon>
        <taxon>Bacillati</taxon>
        <taxon>Actinomycetota</taxon>
        <taxon>Actinomycetes</taxon>
        <taxon>Kitasatosporales</taxon>
        <taxon>Streptomycetaceae</taxon>
        <taxon>Streptomyces</taxon>
    </lineage>
</organism>
<feature type="region of interest" description="Disordered" evidence="4">
    <location>
        <begin position="78"/>
        <end position="99"/>
    </location>
</feature>
<keyword evidence="2" id="KW-0964">Secreted</keyword>
<accession>A0A6G2BGJ7</accession>
<dbReference type="Pfam" id="PF22322">
    <property type="entry name" value="DUF6973"/>
    <property type="match status" value="1"/>
</dbReference>
<comment type="subcellular location">
    <subcellularLocation>
        <location evidence="1">Secreted</location>
    </subcellularLocation>
</comment>
<dbReference type="Pfam" id="PF24517">
    <property type="entry name" value="CBM96"/>
    <property type="match status" value="1"/>
</dbReference>
<reference evidence="8 9" key="1">
    <citation type="submission" date="2019-11" db="EMBL/GenBank/DDBJ databases">
        <authorList>
            <person name="Yuan L."/>
        </authorList>
    </citation>
    <scope>NUCLEOTIDE SEQUENCE [LARGE SCALE GENOMIC DNA]</scope>
    <source>
        <strain evidence="8 9">TRM43335</strain>
    </source>
</reference>
<keyword evidence="3 5" id="KW-0732">Signal</keyword>
<comment type="caution">
    <text evidence="8">The sequence shown here is derived from an EMBL/GenBank/DDBJ whole genome shotgun (WGS) entry which is preliminary data.</text>
</comment>
<dbReference type="InterPro" id="IPR007253">
    <property type="entry name" value="Cell_wall-bd_2"/>
</dbReference>
<dbReference type="Pfam" id="PF04122">
    <property type="entry name" value="CW_binding_2"/>
    <property type="match status" value="2"/>
</dbReference>
<feature type="domain" description="DUF6973" evidence="6">
    <location>
        <begin position="999"/>
        <end position="1072"/>
    </location>
</feature>
<dbReference type="EMBL" id="WIXO01000001">
    <property type="protein sequence ID" value="MTE21246.1"/>
    <property type="molecule type" value="Genomic_DNA"/>
</dbReference>